<feature type="domain" description="CCHC-type" evidence="4">
    <location>
        <begin position="487"/>
        <end position="503"/>
    </location>
</feature>
<feature type="compositionally biased region" description="Low complexity" evidence="3">
    <location>
        <begin position="263"/>
        <end position="274"/>
    </location>
</feature>
<reference evidence="5" key="1">
    <citation type="submission" date="2020-11" db="EMBL/GenBank/DDBJ databases">
        <authorList>
            <consortium name="DOE Joint Genome Institute"/>
            <person name="Ahrendt S."/>
            <person name="Riley R."/>
            <person name="Andreopoulos W."/>
            <person name="Labutti K."/>
            <person name="Pangilinan J."/>
            <person name="Ruiz-Duenas F.J."/>
            <person name="Barrasa J.M."/>
            <person name="Sanchez-Garcia M."/>
            <person name="Camarero S."/>
            <person name="Miyauchi S."/>
            <person name="Serrano A."/>
            <person name="Linde D."/>
            <person name="Babiker R."/>
            <person name="Drula E."/>
            <person name="Ayuso-Fernandez I."/>
            <person name="Pacheco R."/>
            <person name="Padilla G."/>
            <person name="Ferreira P."/>
            <person name="Barriuso J."/>
            <person name="Kellner H."/>
            <person name="Castanera R."/>
            <person name="Alfaro M."/>
            <person name="Ramirez L."/>
            <person name="Pisabarro A.G."/>
            <person name="Kuo A."/>
            <person name="Tritt A."/>
            <person name="Lipzen A."/>
            <person name="He G."/>
            <person name="Yan M."/>
            <person name="Ng V."/>
            <person name="Cullen D."/>
            <person name="Martin F."/>
            <person name="Rosso M.-N."/>
            <person name="Henrissat B."/>
            <person name="Hibbett D."/>
            <person name="Martinez A.T."/>
            <person name="Grigoriev I.V."/>
        </authorList>
    </citation>
    <scope>NUCLEOTIDE SEQUENCE</scope>
    <source>
        <strain evidence="5">ATCC 90797</strain>
    </source>
</reference>
<dbReference type="InterPro" id="IPR043502">
    <property type="entry name" value="DNA/RNA_pol_sf"/>
</dbReference>
<name>A0A9P5ZIK3_PLEER</name>
<protein>
    <recommendedName>
        <fullName evidence="4">CCHC-type domain-containing protein</fullName>
    </recommendedName>
</protein>
<dbReference type="SUPFAM" id="SSF56672">
    <property type="entry name" value="DNA/RNA polymerases"/>
    <property type="match status" value="1"/>
</dbReference>
<feature type="compositionally biased region" description="Low complexity" evidence="3">
    <location>
        <begin position="284"/>
        <end position="294"/>
    </location>
</feature>
<dbReference type="Proteomes" id="UP000807025">
    <property type="component" value="Unassembled WGS sequence"/>
</dbReference>
<dbReference type="Gene3D" id="2.40.70.10">
    <property type="entry name" value="Acid Proteases"/>
    <property type="match status" value="1"/>
</dbReference>
<dbReference type="CDD" id="cd00303">
    <property type="entry name" value="retropepsin_like"/>
    <property type="match status" value="1"/>
</dbReference>
<dbReference type="Gene3D" id="3.30.70.270">
    <property type="match status" value="1"/>
</dbReference>
<dbReference type="OrthoDB" id="1750432at2759"/>
<feature type="region of interest" description="Disordered" evidence="3">
    <location>
        <begin position="184"/>
        <end position="308"/>
    </location>
</feature>
<dbReference type="PROSITE" id="PS50158">
    <property type="entry name" value="ZF_CCHC"/>
    <property type="match status" value="1"/>
</dbReference>
<feature type="compositionally biased region" description="Low complexity" evidence="3">
    <location>
        <begin position="435"/>
        <end position="466"/>
    </location>
</feature>
<keyword evidence="2" id="KW-0863">Zinc-finger</keyword>
<organism evidence="5 6">
    <name type="scientific">Pleurotus eryngii</name>
    <name type="common">Boletus of the steppes</name>
    <dbReference type="NCBI Taxonomy" id="5323"/>
    <lineage>
        <taxon>Eukaryota</taxon>
        <taxon>Fungi</taxon>
        <taxon>Dikarya</taxon>
        <taxon>Basidiomycota</taxon>
        <taxon>Agaricomycotina</taxon>
        <taxon>Agaricomycetes</taxon>
        <taxon>Agaricomycetidae</taxon>
        <taxon>Agaricales</taxon>
        <taxon>Pleurotineae</taxon>
        <taxon>Pleurotaceae</taxon>
        <taxon>Pleurotus</taxon>
    </lineage>
</organism>
<dbReference type="Gene3D" id="4.10.60.10">
    <property type="entry name" value="Zinc finger, CCHC-type"/>
    <property type="match status" value="1"/>
</dbReference>
<accession>A0A9P5ZIK3</accession>
<sequence length="1105" mass="123096">MAYIAVRDKLKKSLTEVSPNLRIYSEVAAAHISVETVRPTETTSGSSENGPAAETVQSDKKITKKKGVQADMPDDNDSSTWTMVTRGNCRSHSVSSLDRHRNTLNIEQMNSIDSAYNNLSKEERQKLNRRKARINIETSADNHAPSPRDIPSKGKNPDPRNWGNLNFAAEELDPIAQARTFASWKAAQARHRPDTGNVAGGSRDHVMLATNPDTQTSETNDRKQLHQRLIELERENDRLKNRYKPCPQRSHQRKDPSDDEDSSGSSLSSSSGDESYPDELSGLSDSSSSSSSSSDDSDGLKPTPPETYDEKADLTVFYRFMSNGTAYLKEGGVQRKYRIQKLATFLKGRAYDFYLQQVSMNPGVWTLQEFFEGLMNACFLDDVVERAELLEVVENTCLGRRAPNLAPGKGPQGRNRNGNSHTQSGEGSGKGPQGGSRSFGSGQQTSGGNPSDSRNTGNRNNSGNDSCPRLASQLSPKELEELRKAGKCFRCKKEGHVSKDCPSTDSIRTNGGSQPSGLPSHAIEINFEEHEALNTDDEELLQELDLGVMNLGFPWSNILNEESETDNDYADMPELIDFLFFEVPPPLATCSWKLKSSFGDPALLVQAAHLDAVGIVLGFPGDKDFPSLRLLDGDSFFDKRFSIQEISDGECVVLDSWYPDWSPLVFNHWILLKKDLAFPYRYTLKCCETYGLPTFMADYCQKALPVDDVLVEAAKIFLENSVPYIGDEEFNVFDPSRRFDSGIDPADPSLYIIRDKYQDFICQIPKAYLENPELDLCLWYNKQIAAKTWEFFGKLKVMGVDGFCQEDKTKTALVEDSLGAFSIDYLDSPLRTQTLATVDEDELWRDRASRCAFDELGNMLIVVELNGQQVECGTYPALQRNASAAKDPSRAVPKPLVVTVKINGHPARALLDSGSLGDFLLTTIDDQLGLKKVQLQTLLALQLVVQGSRSHINFGCRTKLEYQGSEGERYFDVANIAHYDVILSSAHALPLKGPDVMKLASRTMQIVEDNIEKAREHLHEEQWSEKWGAYIASGQWRVSNSGNTEHNANTKKITSPLPDIDGILQRVAQHKYVSSLDRCDAYEQIRIVPEHVERETVMDPPPTNP</sequence>
<proteinExistence type="predicted"/>
<evidence type="ECO:0000256" key="1">
    <source>
        <dbReference type="ARBA" id="ARBA00022664"/>
    </source>
</evidence>
<dbReference type="InterPro" id="IPR043128">
    <property type="entry name" value="Rev_trsase/Diguanyl_cyclase"/>
</dbReference>
<dbReference type="InterPro" id="IPR021109">
    <property type="entry name" value="Peptidase_aspartic_dom_sf"/>
</dbReference>
<feature type="region of interest" description="Disordered" evidence="3">
    <location>
        <begin position="495"/>
        <end position="516"/>
    </location>
</feature>
<keyword evidence="2" id="KW-0479">Metal-binding</keyword>
<evidence type="ECO:0000313" key="5">
    <source>
        <dbReference type="EMBL" id="KAF9487708.1"/>
    </source>
</evidence>
<keyword evidence="6" id="KW-1185">Reference proteome</keyword>
<dbReference type="SUPFAM" id="SSF57756">
    <property type="entry name" value="Retrovirus zinc finger-like domains"/>
    <property type="match status" value="1"/>
</dbReference>
<feature type="region of interest" description="Disordered" evidence="3">
    <location>
        <begin position="134"/>
        <end position="163"/>
    </location>
</feature>
<feature type="compositionally biased region" description="Polar residues" evidence="3">
    <location>
        <begin position="39"/>
        <end position="49"/>
    </location>
</feature>
<feature type="compositionally biased region" description="Polar residues" evidence="3">
    <location>
        <begin position="501"/>
        <end position="516"/>
    </location>
</feature>
<dbReference type="EMBL" id="MU154755">
    <property type="protein sequence ID" value="KAF9487708.1"/>
    <property type="molecule type" value="Genomic_DNA"/>
</dbReference>
<keyword evidence="1" id="KW-0507">mRNA processing</keyword>
<dbReference type="Gene3D" id="3.10.10.10">
    <property type="entry name" value="HIV Type 1 Reverse Transcriptase, subunit A, domain 1"/>
    <property type="match status" value="1"/>
</dbReference>
<evidence type="ECO:0000313" key="6">
    <source>
        <dbReference type="Proteomes" id="UP000807025"/>
    </source>
</evidence>
<dbReference type="InterPro" id="IPR001878">
    <property type="entry name" value="Znf_CCHC"/>
</dbReference>
<dbReference type="GO" id="GO:0008270">
    <property type="term" value="F:zinc ion binding"/>
    <property type="evidence" value="ECO:0007669"/>
    <property type="project" value="UniProtKB-KW"/>
</dbReference>
<evidence type="ECO:0000256" key="3">
    <source>
        <dbReference type="SAM" id="MobiDB-lite"/>
    </source>
</evidence>
<dbReference type="GO" id="GO:0006397">
    <property type="term" value="P:mRNA processing"/>
    <property type="evidence" value="ECO:0007669"/>
    <property type="project" value="UniProtKB-KW"/>
</dbReference>
<feature type="compositionally biased region" description="Polar residues" evidence="3">
    <location>
        <begin position="414"/>
        <end position="423"/>
    </location>
</feature>
<dbReference type="Pfam" id="PF00098">
    <property type="entry name" value="zf-CCHC"/>
    <property type="match status" value="1"/>
</dbReference>
<dbReference type="SMART" id="SM00343">
    <property type="entry name" value="ZnF_C2HC"/>
    <property type="match status" value="1"/>
</dbReference>
<feature type="compositionally biased region" description="Basic and acidic residues" evidence="3">
    <location>
        <begin position="219"/>
        <end position="240"/>
    </location>
</feature>
<comment type="caution">
    <text evidence="5">The sequence shown here is derived from an EMBL/GenBank/DDBJ whole genome shotgun (WGS) entry which is preliminary data.</text>
</comment>
<evidence type="ECO:0000259" key="4">
    <source>
        <dbReference type="PROSITE" id="PS50158"/>
    </source>
</evidence>
<dbReference type="AlphaFoldDB" id="A0A9P5ZIK3"/>
<feature type="region of interest" description="Disordered" evidence="3">
    <location>
        <begin position="38"/>
        <end position="83"/>
    </location>
</feature>
<feature type="region of interest" description="Disordered" evidence="3">
    <location>
        <begin position="400"/>
        <end position="470"/>
    </location>
</feature>
<dbReference type="InterPro" id="IPR036875">
    <property type="entry name" value="Znf_CCHC_sf"/>
</dbReference>
<gene>
    <name evidence="5" type="ORF">BDN71DRAFT_1513695</name>
</gene>
<dbReference type="GO" id="GO:0003676">
    <property type="term" value="F:nucleic acid binding"/>
    <property type="evidence" value="ECO:0007669"/>
    <property type="project" value="InterPro"/>
</dbReference>
<keyword evidence="2" id="KW-0862">Zinc</keyword>
<evidence type="ECO:0000256" key="2">
    <source>
        <dbReference type="PROSITE-ProRule" id="PRU00047"/>
    </source>
</evidence>